<dbReference type="SMART" id="SM00860">
    <property type="entry name" value="SMI1_KNR4"/>
    <property type="match status" value="1"/>
</dbReference>
<comment type="caution">
    <text evidence="2">The sequence shown here is derived from an EMBL/GenBank/DDBJ whole genome shotgun (WGS) entry which is preliminary data.</text>
</comment>
<protein>
    <recommendedName>
        <fullName evidence="1">Knr4/Smi1-like domain-containing protein</fullName>
    </recommendedName>
</protein>
<dbReference type="InterPro" id="IPR018958">
    <property type="entry name" value="Knr4/Smi1-like_dom"/>
</dbReference>
<dbReference type="SUPFAM" id="SSF160631">
    <property type="entry name" value="SMI1/KNR4-like"/>
    <property type="match status" value="1"/>
</dbReference>
<dbReference type="InterPro" id="IPR037883">
    <property type="entry name" value="Knr4/Smi1-like_sf"/>
</dbReference>
<dbReference type="AlphaFoldDB" id="A0A7W8HVK8"/>
<proteinExistence type="predicted"/>
<dbReference type="Proteomes" id="UP000566663">
    <property type="component" value="Unassembled WGS sequence"/>
</dbReference>
<dbReference type="EMBL" id="JACHFZ010000001">
    <property type="protein sequence ID" value="MBB5290737.1"/>
    <property type="molecule type" value="Genomic_DNA"/>
</dbReference>
<reference evidence="2 3" key="1">
    <citation type="submission" date="2020-08" db="EMBL/GenBank/DDBJ databases">
        <title>Genomic Encyclopedia of Type Strains, Phase IV (KMG-IV): sequencing the most valuable type-strain genomes for metagenomic binning, comparative biology and taxonomic classification.</title>
        <authorList>
            <person name="Goeker M."/>
        </authorList>
    </citation>
    <scope>NUCLEOTIDE SEQUENCE [LARGE SCALE GENOMIC DNA]</scope>
    <source>
        <strain evidence="2 3">DSM 25335</strain>
    </source>
</reference>
<gene>
    <name evidence="2" type="ORF">HNQ67_000233</name>
</gene>
<feature type="domain" description="Knr4/Smi1-like" evidence="1">
    <location>
        <begin position="49"/>
        <end position="178"/>
    </location>
</feature>
<evidence type="ECO:0000313" key="3">
    <source>
        <dbReference type="Proteomes" id="UP000566663"/>
    </source>
</evidence>
<dbReference type="RefSeq" id="WP_183251569.1">
    <property type="nucleotide sequence ID" value="NZ_BAAAFF010000003.1"/>
</dbReference>
<evidence type="ECO:0000313" key="2">
    <source>
        <dbReference type="EMBL" id="MBB5290737.1"/>
    </source>
</evidence>
<sequence>MIWEGAEVLLARLERWRPGGWVEHAGGGLQVCHTPKEGSHAYLHWLYPGLSEERLAQTEAVYDRPLPAEYRRYLGWSNGGCFFAGHLGLNGSHIREAARDPLDRSGVGIGQPISLDHGNLFGRPAGAPATAWMIGHISGWSGQGSLLLHQSGEVRLCSNTDAGDVAAVWGSFGEMLLAEFDRMGALVGDRGEALVEYVQFLPEGGRRWEQPPKRRWSLRSLLGG</sequence>
<dbReference type="Pfam" id="PF09346">
    <property type="entry name" value="SMI1_KNR4"/>
    <property type="match status" value="1"/>
</dbReference>
<evidence type="ECO:0000259" key="1">
    <source>
        <dbReference type="SMART" id="SM00860"/>
    </source>
</evidence>
<keyword evidence="3" id="KW-1185">Reference proteome</keyword>
<name>A0A7W8HVK8_9CAUL</name>
<organism evidence="2 3">
    <name type="scientific">Brevundimonas basaltis</name>
    <dbReference type="NCBI Taxonomy" id="472166"/>
    <lineage>
        <taxon>Bacteria</taxon>
        <taxon>Pseudomonadati</taxon>
        <taxon>Pseudomonadota</taxon>
        <taxon>Alphaproteobacteria</taxon>
        <taxon>Caulobacterales</taxon>
        <taxon>Caulobacteraceae</taxon>
        <taxon>Brevundimonas</taxon>
    </lineage>
</organism>
<accession>A0A7W8HVK8</accession>